<dbReference type="InterPro" id="IPR036318">
    <property type="entry name" value="FAD-bd_PCMH-like_sf"/>
</dbReference>
<dbReference type="InterPro" id="IPR016169">
    <property type="entry name" value="FAD-bd_PCMH_sub2"/>
</dbReference>
<dbReference type="Proteomes" id="UP000188354">
    <property type="component" value="Chromosome LG14"/>
</dbReference>
<dbReference type="SUPFAM" id="SSF56176">
    <property type="entry name" value="FAD-binding/transporter-associated domain-like"/>
    <property type="match status" value="1"/>
</dbReference>
<evidence type="ECO:0000256" key="7">
    <source>
        <dbReference type="ARBA" id="ARBA00023015"/>
    </source>
</evidence>
<dbReference type="PROSITE" id="PS00862">
    <property type="entry name" value="OX2_COVAL_FAD"/>
    <property type="match status" value="1"/>
</dbReference>
<comment type="subcellular location">
    <subcellularLocation>
        <location evidence="2">Nucleus</location>
    </subcellularLocation>
</comment>
<evidence type="ECO:0000256" key="10">
    <source>
        <dbReference type="ARBA" id="ARBA00023242"/>
    </source>
</evidence>
<evidence type="ECO:0000256" key="3">
    <source>
        <dbReference type="ARBA" id="ARBA00005466"/>
    </source>
</evidence>
<keyword evidence="15" id="KW-1185">Reference proteome</keyword>
<dbReference type="InterPro" id="IPR045239">
    <property type="entry name" value="bHLH95_bHLH"/>
</dbReference>
<comment type="similarity">
    <text evidence="3">Belongs to the oxygen-dependent FAD-linked oxidoreductase family.</text>
</comment>
<dbReference type="Gramene" id="OIV98380">
    <property type="protein sequence ID" value="OIV98380"/>
    <property type="gene ID" value="TanjilG_16707"/>
</dbReference>
<dbReference type="InterPro" id="IPR055477">
    <property type="entry name" value="DUF7049"/>
</dbReference>
<dbReference type="InterPro" id="IPR006093">
    <property type="entry name" value="Oxy_OxRdtase_FAD_BS"/>
</dbReference>
<keyword evidence="10" id="KW-0539">Nucleus</keyword>
<keyword evidence="8" id="KW-0238">DNA-binding</keyword>
<dbReference type="Pfam" id="PF01565">
    <property type="entry name" value="FAD_binding_4"/>
    <property type="match status" value="1"/>
</dbReference>
<evidence type="ECO:0000256" key="11">
    <source>
        <dbReference type="SAM" id="Coils"/>
    </source>
</evidence>
<dbReference type="GO" id="GO:0016491">
    <property type="term" value="F:oxidoreductase activity"/>
    <property type="evidence" value="ECO:0007669"/>
    <property type="project" value="UniProtKB-KW"/>
</dbReference>
<dbReference type="STRING" id="3871.A0A4P1QZR2"/>
<dbReference type="GO" id="GO:0071949">
    <property type="term" value="F:FAD binding"/>
    <property type="evidence" value="ECO:0007669"/>
    <property type="project" value="InterPro"/>
</dbReference>
<dbReference type="PANTHER" id="PTHR46665:SF1">
    <property type="entry name" value="SPERMATOGENESIS- AND OOGENESIS-SPECIFIC BASIC HELIX-LOOP-HELIX-CONTAINING PROTEIN 1"/>
    <property type="match status" value="1"/>
</dbReference>
<gene>
    <name evidence="14" type="ORF">TanjilG_16707</name>
</gene>
<feature type="domain" description="BHLH" evidence="12">
    <location>
        <begin position="443"/>
        <end position="492"/>
    </location>
</feature>
<dbReference type="AlphaFoldDB" id="A0A4P1QZR2"/>
<evidence type="ECO:0000256" key="6">
    <source>
        <dbReference type="ARBA" id="ARBA00023002"/>
    </source>
</evidence>
<dbReference type="PROSITE" id="PS51387">
    <property type="entry name" value="FAD_PCMH"/>
    <property type="match status" value="1"/>
</dbReference>
<keyword evidence="6" id="KW-0560">Oxidoreductase</keyword>
<dbReference type="InterPro" id="IPR006094">
    <property type="entry name" value="Oxid_FAD_bind_N"/>
</dbReference>
<feature type="coiled-coil region" evidence="11">
    <location>
        <begin position="449"/>
        <end position="509"/>
    </location>
</feature>
<evidence type="ECO:0000313" key="14">
    <source>
        <dbReference type="EMBL" id="OIV98380.1"/>
    </source>
</evidence>
<dbReference type="InterPro" id="IPR016166">
    <property type="entry name" value="FAD-bd_PCMH"/>
</dbReference>
<feature type="domain" description="FAD-binding PCMH-type" evidence="13">
    <location>
        <begin position="68"/>
        <end position="307"/>
    </location>
</feature>
<dbReference type="InterPro" id="IPR011598">
    <property type="entry name" value="bHLH_dom"/>
</dbReference>
<accession>A0A4P1QZR2</accession>
<keyword evidence="4" id="KW-0285">Flavoprotein</keyword>
<dbReference type="GO" id="GO:0003677">
    <property type="term" value="F:DNA binding"/>
    <property type="evidence" value="ECO:0007669"/>
    <property type="project" value="UniProtKB-KW"/>
</dbReference>
<evidence type="ECO:0000256" key="8">
    <source>
        <dbReference type="ARBA" id="ARBA00023125"/>
    </source>
</evidence>
<evidence type="ECO:0000259" key="12">
    <source>
        <dbReference type="PROSITE" id="PS50888"/>
    </source>
</evidence>
<dbReference type="PANTHER" id="PTHR46665">
    <property type="entry name" value="TRANSCRIPTION FACTOR BHLH041-RELATED-RELATED"/>
    <property type="match status" value="1"/>
</dbReference>
<protein>
    <recommendedName>
        <fullName evidence="16">BHLH domain-containing protein</fullName>
    </recommendedName>
</protein>
<name>A0A4P1QZR2_LUPAN</name>
<evidence type="ECO:0000256" key="4">
    <source>
        <dbReference type="ARBA" id="ARBA00022630"/>
    </source>
</evidence>
<evidence type="ECO:0000256" key="5">
    <source>
        <dbReference type="ARBA" id="ARBA00022827"/>
    </source>
</evidence>
<dbReference type="GO" id="GO:0046983">
    <property type="term" value="F:protein dimerization activity"/>
    <property type="evidence" value="ECO:0007669"/>
    <property type="project" value="InterPro"/>
</dbReference>
<evidence type="ECO:0000313" key="15">
    <source>
        <dbReference type="Proteomes" id="UP000188354"/>
    </source>
</evidence>
<dbReference type="Gene3D" id="3.30.43.10">
    <property type="entry name" value="Uridine Diphospho-n-acetylenolpyruvylglucosamine Reductase, domain 2"/>
    <property type="match status" value="1"/>
</dbReference>
<keyword evidence="7" id="KW-0805">Transcription regulation</keyword>
<evidence type="ECO:0000256" key="1">
    <source>
        <dbReference type="ARBA" id="ARBA00001974"/>
    </source>
</evidence>
<sequence length="606" mass="68164">MVKNNYPFSTYFILLLITITRLISTVSKTEQWKTLLPPKLATLESISHKLQDDPEAIKSASKDYGNLVHNFPLAVFHPSSIYDIVSLVKHSYNSSNPFNIAARGQGHSTRGQAMASDGVVVDMAGFRERRNGVGISVILDPFVESYYYYADVGGEQLWIDVLYKSLEYGLAPVSWTDYLYLTVGGTLSNAGISGQTFHYGPQISNVHEMDVITADHPRIISLVTKHSVLYCLELAKYHHAQSHNNVDKDDIQTTLRSLFPEEFYRQTQPIIDPNQPSSSSSSLRSLSTGSPEYSSLIFNIHGTSQPNFPETLRGVITTMPLVTPNITTSSIHQQVPQITLSPIHQLPTPENEQDAIMRAMLYVLTSPTSSTSHQKQTHQNLPYTNPETSSAFKSYRPSLGPNNMSLIGSNIRKQSMMNRSFVFFRKLNLSRMREHIQATHSNSTQVHHMISERRRREKLNENFQALRALLPPKTKKDKASILTSAKETLKSLMVEIEKLSLRNQELVSLVATKESSTQETKASFSSNERLNVRVSHIPQSNSSEERMVELKVNLRGQVSQVDILIGLLEFLKQTQNVSLISMEATQGNALHQLNFTLRIVEVCIYL</sequence>
<dbReference type="Pfam" id="PF23132">
    <property type="entry name" value="DUF7049"/>
    <property type="match status" value="1"/>
</dbReference>
<dbReference type="EMBL" id="CM007374">
    <property type="protein sequence ID" value="OIV98380.1"/>
    <property type="molecule type" value="Genomic_DNA"/>
</dbReference>
<dbReference type="CDD" id="cd11393">
    <property type="entry name" value="bHLH_AtbHLH_like"/>
    <property type="match status" value="1"/>
</dbReference>
<organism evidence="14 15">
    <name type="scientific">Lupinus angustifolius</name>
    <name type="common">Narrow-leaved blue lupine</name>
    <dbReference type="NCBI Taxonomy" id="3871"/>
    <lineage>
        <taxon>Eukaryota</taxon>
        <taxon>Viridiplantae</taxon>
        <taxon>Streptophyta</taxon>
        <taxon>Embryophyta</taxon>
        <taxon>Tracheophyta</taxon>
        <taxon>Spermatophyta</taxon>
        <taxon>Magnoliopsida</taxon>
        <taxon>eudicotyledons</taxon>
        <taxon>Gunneridae</taxon>
        <taxon>Pentapetalae</taxon>
        <taxon>rosids</taxon>
        <taxon>fabids</taxon>
        <taxon>Fabales</taxon>
        <taxon>Fabaceae</taxon>
        <taxon>Papilionoideae</taxon>
        <taxon>50 kb inversion clade</taxon>
        <taxon>genistoids sensu lato</taxon>
        <taxon>core genistoids</taxon>
        <taxon>Genisteae</taxon>
        <taxon>Lupinus</taxon>
    </lineage>
</organism>
<comment type="cofactor">
    <cofactor evidence="1">
        <name>FAD</name>
        <dbReference type="ChEBI" id="CHEBI:57692"/>
    </cofactor>
</comment>
<dbReference type="GO" id="GO:0005634">
    <property type="term" value="C:nucleus"/>
    <property type="evidence" value="ECO:0007669"/>
    <property type="project" value="UniProtKB-SubCell"/>
</dbReference>
<dbReference type="Pfam" id="PF00010">
    <property type="entry name" value="HLH"/>
    <property type="match status" value="1"/>
</dbReference>
<dbReference type="SUPFAM" id="SSF47459">
    <property type="entry name" value="HLH, helix-loop-helix DNA-binding domain"/>
    <property type="match status" value="1"/>
</dbReference>
<dbReference type="InterPro" id="IPR044658">
    <property type="entry name" value="bHLH92/bHLH041-like"/>
</dbReference>
<evidence type="ECO:0000259" key="13">
    <source>
        <dbReference type="PROSITE" id="PS51387"/>
    </source>
</evidence>
<evidence type="ECO:0008006" key="16">
    <source>
        <dbReference type="Google" id="ProtNLM"/>
    </source>
</evidence>
<keyword evidence="9" id="KW-0804">Transcription</keyword>
<evidence type="ECO:0000256" key="9">
    <source>
        <dbReference type="ARBA" id="ARBA00023163"/>
    </source>
</evidence>
<dbReference type="Gene3D" id="3.30.465.10">
    <property type="match status" value="1"/>
</dbReference>
<keyword evidence="11" id="KW-0175">Coiled coil</keyword>
<dbReference type="Gene3D" id="4.10.280.10">
    <property type="entry name" value="Helix-loop-helix DNA-binding domain"/>
    <property type="match status" value="1"/>
</dbReference>
<dbReference type="InterPro" id="IPR016167">
    <property type="entry name" value="FAD-bd_PCMH_sub1"/>
</dbReference>
<proteinExistence type="inferred from homology"/>
<dbReference type="InterPro" id="IPR036638">
    <property type="entry name" value="HLH_DNA-bd_sf"/>
</dbReference>
<evidence type="ECO:0000256" key="2">
    <source>
        <dbReference type="ARBA" id="ARBA00004123"/>
    </source>
</evidence>
<keyword evidence="5" id="KW-0274">FAD</keyword>
<reference evidence="14 15" key="1">
    <citation type="journal article" date="2017" name="Plant Biotechnol. J.">
        <title>A comprehensive draft genome sequence for lupin (Lupinus angustifolius), an emerging health food: insights into plant-microbe interactions and legume evolution.</title>
        <authorList>
            <person name="Hane J.K."/>
            <person name="Ming Y."/>
            <person name="Kamphuis L.G."/>
            <person name="Nelson M.N."/>
            <person name="Garg G."/>
            <person name="Atkins C.A."/>
            <person name="Bayer P.E."/>
            <person name="Bravo A."/>
            <person name="Bringans S."/>
            <person name="Cannon S."/>
            <person name="Edwards D."/>
            <person name="Foley R."/>
            <person name="Gao L.L."/>
            <person name="Harrison M.J."/>
            <person name="Huang W."/>
            <person name="Hurgobin B."/>
            <person name="Li S."/>
            <person name="Liu C.W."/>
            <person name="McGrath A."/>
            <person name="Morahan G."/>
            <person name="Murray J."/>
            <person name="Weller J."/>
            <person name="Jian J."/>
            <person name="Singh K.B."/>
        </authorList>
    </citation>
    <scope>NUCLEOTIDE SEQUENCE [LARGE SCALE GENOMIC DNA]</scope>
    <source>
        <strain evidence="15">cv. Tanjil</strain>
        <tissue evidence="14">Whole plant</tissue>
    </source>
</reference>
<dbReference type="SMART" id="SM00353">
    <property type="entry name" value="HLH"/>
    <property type="match status" value="1"/>
</dbReference>
<dbReference type="PROSITE" id="PS50888">
    <property type="entry name" value="BHLH"/>
    <property type="match status" value="1"/>
</dbReference>